<reference evidence="1 3" key="2">
    <citation type="submission" date="2014-07" db="EMBL/GenBank/DDBJ databases">
        <title>Porphyromonadaceae bacterium OUH 334697 = ATCC BAA-2682 = DSM 28341 draft genome.</title>
        <authorList>
            <person name="Sydenham T.V."/>
            <person name="Hasman H."/>
            <person name="Justesen U.S."/>
        </authorList>
    </citation>
    <scope>NUCLEOTIDE SEQUENCE [LARGE SCALE GENOMIC DNA]</scope>
    <source>
        <strain evidence="1 3">OUH 334697</strain>
    </source>
</reference>
<evidence type="ECO:0000313" key="1">
    <source>
        <dbReference type="EMBL" id="KIO43599.1"/>
    </source>
</evidence>
<dbReference type="EMBL" id="JPIU01000037">
    <property type="protein sequence ID" value="KIO45763.1"/>
    <property type="molecule type" value="Genomic_DNA"/>
</dbReference>
<protein>
    <submittedName>
        <fullName evidence="2">Thiamine biosynthesis protein ApbE</fullName>
    </submittedName>
</protein>
<keyword evidence="4" id="KW-1185">Reference proteome</keyword>
<dbReference type="EMBL" id="JPIT01000031">
    <property type="protein sequence ID" value="KIO43599.1"/>
    <property type="molecule type" value="Genomic_DNA"/>
</dbReference>
<evidence type="ECO:0000313" key="4">
    <source>
        <dbReference type="Proteomes" id="UP000031980"/>
    </source>
</evidence>
<evidence type="ECO:0000313" key="2">
    <source>
        <dbReference type="EMBL" id="KIO45763.1"/>
    </source>
</evidence>
<dbReference type="InterPro" id="IPR003374">
    <property type="entry name" value="ApbE-like_sf"/>
</dbReference>
<dbReference type="SUPFAM" id="SSF143631">
    <property type="entry name" value="ApbE-like"/>
    <property type="match status" value="1"/>
</dbReference>
<proteinExistence type="predicted"/>
<dbReference type="RefSeq" id="WP_041504072.1">
    <property type="nucleotide sequence ID" value="NZ_JPIT01000031.1"/>
</dbReference>
<organism evidence="2 4">
    <name type="scientific">Sanguibacteroides justesenii</name>
    <dbReference type="NCBI Taxonomy" id="1547597"/>
    <lineage>
        <taxon>Bacteria</taxon>
        <taxon>Pseudomonadati</taxon>
        <taxon>Bacteroidota</taxon>
        <taxon>Bacteroidia</taxon>
        <taxon>Bacteroidales</taxon>
        <taxon>Porphyromonadaceae</taxon>
        <taxon>Sanguibacteroides</taxon>
    </lineage>
</organism>
<sequence>MNNREYTNRTYRQHLRQERWCTFTIVHKETDLWIGIDKASYREEIRAYALSRVIRLRQEMDTYLNQDPEYRKALIPYTPRTEAPAIIRKMAEVSDVSGIGPMSAVAGAVAGQIAAELKTAFPIREIIIENGGDIYADIHEDIDIAVFAGSSPLSEKVGFTIRADRSPLGICTSSGTVGPSLSFGQADAVMIVCQDCALADTYATAFANQIQTTADIEPCIEKIGDIPKILAAICIKDTQIGISGKFDFKIWK</sequence>
<evidence type="ECO:0000313" key="3">
    <source>
        <dbReference type="Proteomes" id="UP000031937"/>
    </source>
</evidence>
<reference evidence="2 4" key="1">
    <citation type="submission" date="2014-07" db="EMBL/GenBank/DDBJ databases">
        <title>Porphyromonadaceae bacterium OUH 308042 = ATCC BAA-2681 = DSM 28342 draft genome.</title>
        <authorList>
            <person name="Sydenham T.V."/>
            <person name="Hasman H."/>
            <person name="Justensen U.S."/>
        </authorList>
    </citation>
    <scope>NUCLEOTIDE SEQUENCE [LARGE SCALE GENOMIC DNA]</scope>
    <source>
        <strain evidence="2 4">OUH 308042</strain>
    </source>
</reference>
<accession>A0A0C3MGY2</accession>
<dbReference type="OrthoDB" id="9787842at2"/>
<gene>
    <name evidence="2" type="ORF">BA92_04730</name>
    <name evidence="1" type="ORF">IE90_10790</name>
</gene>
<dbReference type="Proteomes" id="UP000031937">
    <property type="component" value="Unassembled WGS sequence"/>
</dbReference>
<dbReference type="Gene3D" id="3.10.520.10">
    <property type="entry name" value="ApbE-like domains"/>
    <property type="match status" value="1"/>
</dbReference>
<dbReference type="Proteomes" id="UP000031980">
    <property type="component" value="Unassembled WGS sequence"/>
</dbReference>
<dbReference type="AlphaFoldDB" id="A0A0C3MGY2"/>
<name>A0A0C3MGY2_9PORP</name>
<comment type="caution">
    <text evidence="2">The sequence shown here is derived from an EMBL/GenBank/DDBJ whole genome shotgun (WGS) entry which is preliminary data.</text>
</comment>